<evidence type="ECO:0000313" key="2">
    <source>
        <dbReference type="Proteomes" id="UP000823941"/>
    </source>
</evidence>
<keyword evidence="2" id="KW-1185">Reference proteome</keyword>
<accession>A0ABQ7Q447</accession>
<dbReference type="Proteomes" id="UP000823941">
    <property type="component" value="Chromosome 22"/>
</dbReference>
<sequence length="58" mass="6280">MSAAVLAYSRHASPLPCSFGRPITGARVVQGTPCSEGYEVKLIGQFAVKKAIRMSERR</sequence>
<dbReference type="EMBL" id="JAHIBW010000022">
    <property type="protein sequence ID" value="KAG7300014.1"/>
    <property type="molecule type" value="Genomic_DNA"/>
</dbReference>
<gene>
    <name evidence="1" type="ORF">JYU34_017055</name>
</gene>
<evidence type="ECO:0000313" key="1">
    <source>
        <dbReference type="EMBL" id="KAG7300014.1"/>
    </source>
</evidence>
<comment type="caution">
    <text evidence="1">The sequence shown here is derived from an EMBL/GenBank/DDBJ whole genome shotgun (WGS) entry which is preliminary data.</text>
</comment>
<name>A0ABQ7Q447_PLUXY</name>
<organism evidence="1 2">
    <name type="scientific">Plutella xylostella</name>
    <name type="common">Diamondback moth</name>
    <name type="synonym">Plutella maculipennis</name>
    <dbReference type="NCBI Taxonomy" id="51655"/>
    <lineage>
        <taxon>Eukaryota</taxon>
        <taxon>Metazoa</taxon>
        <taxon>Ecdysozoa</taxon>
        <taxon>Arthropoda</taxon>
        <taxon>Hexapoda</taxon>
        <taxon>Insecta</taxon>
        <taxon>Pterygota</taxon>
        <taxon>Neoptera</taxon>
        <taxon>Endopterygota</taxon>
        <taxon>Lepidoptera</taxon>
        <taxon>Glossata</taxon>
        <taxon>Ditrysia</taxon>
        <taxon>Yponomeutoidea</taxon>
        <taxon>Plutellidae</taxon>
        <taxon>Plutella</taxon>
    </lineage>
</organism>
<proteinExistence type="predicted"/>
<reference evidence="1 2" key="1">
    <citation type="submission" date="2021-06" db="EMBL/GenBank/DDBJ databases">
        <title>A haploid diamondback moth (Plutella xylostella L.) genome assembly resolves 31 chromosomes and identifies a diamide resistance mutation.</title>
        <authorList>
            <person name="Ward C.M."/>
            <person name="Perry K.D."/>
            <person name="Baker G."/>
            <person name="Powis K."/>
            <person name="Heckel D.G."/>
            <person name="Baxter S.W."/>
        </authorList>
    </citation>
    <scope>NUCLEOTIDE SEQUENCE [LARGE SCALE GENOMIC DNA]</scope>
    <source>
        <strain evidence="1 2">LV</strain>
        <tissue evidence="1">Single pupa</tissue>
    </source>
</reference>
<protein>
    <submittedName>
        <fullName evidence="1">Uncharacterized protein</fullName>
    </submittedName>
</protein>